<evidence type="ECO:0000259" key="11">
    <source>
        <dbReference type="PROSITE" id="PS51192"/>
    </source>
</evidence>
<dbReference type="SUPFAM" id="SSF52540">
    <property type="entry name" value="P-loop containing nucleoside triphosphate hydrolases"/>
    <property type="match status" value="1"/>
</dbReference>
<dbReference type="InterPro" id="IPR014001">
    <property type="entry name" value="Helicase_ATP-bd"/>
</dbReference>
<dbReference type="InterPro" id="IPR001650">
    <property type="entry name" value="Helicase_C-like"/>
</dbReference>
<dbReference type="Pfam" id="PF00270">
    <property type="entry name" value="DEAD"/>
    <property type="match status" value="1"/>
</dbReference>
<dbReference type="InterPro" id="IPR004589">
    <property type="entry name" value="DNA_helicase_ATP-dep_RecQ"/>
</dbReference>
<dbReference type="EC" id="5.6.2.4" evidence="10"/>
<evidence type="ECO:0000256" key="8">
    <source>
        <dbReference type="ARBA" id="ARBA00023235"/>
    </source>
</evidence>
<dbReference type="GO" id="GO:0009378">
    <property type="term" value="F:four-way junction helicase activity"/>
    <property type="evidence" value="ECO:0007669"/>
    <property type="project" value="TreeGrafter"/>
</dbReference>
<dbReference type="GO" id="GO:0006310">
    <property type="term" value="P:DNA recombination"/>
    <property type="evidence" value="ECO:0007669"/>
    <property type="project" value="InterPro"/>
</dbReference>
<dbReference type="Gene3D" id="1.10.10.10">
    <property type="entry name" value="Winged helix-like DNA-binding domain superfamily/Winged helix DNA-binding domain"/>
    <property type="match status" value="1"/>
</dbReference>
<dbReference type="NCBIfam" id="TIGR00614">
    <property type="entry name" value="recQ_fam"/>
    <property type="match status" value="1"/>
</dbReference>
<dbReference type="PANTHER" id="PTHR13710">
    <property type="entry name" value="DNA HELICASE RECQ FAMILY MEMBER"/>
    <property type="match status" value="1"/>
</dbReference>
<dbReference type="GO" id="GO:0046872">
    <property type="term" value="F:metal ion binding"/>
    <property type="evidence" value="ECO:0007669"/>
    <property type="project" value="UniProtKB-KW"/>
</dbReference>
<dbReference type="GO" id="GO:0043590">
    <property type="term" value="C:bacterial nucleoid"/>
    <property type="evidence" value="ECO:0007669"/>
    <property type="project" value="TreeGrafter"/>
</dbReference>
<dbReference type="GO" id="GO:0003677">
    <property type="term" value="F:DNA binding"/>
    <property type="evidence" value="ECO:0007669"/>
    <property type="project" value="UniProtKB-KW"/>
</dbReference>
<dbReference type="InterPro" id="IPR032284">
    <property type="entry name" value="RecQ_Zn-bd"/>
</dbReference>
<keyword evidence="5 13" id="KW-0347">Helicase</keyword>
<dbReference type="GO" id="GO:0006281">
    <property type="term" value="P:DNA repair"/>
    <property type="evidence" value="ECO:0007669"/>
    <property type="project" value="TreeGrafter"/>
</dbReference>
<dbReference type="InterPro" id="IPR036388">
    <property type="entry name" value="WH-like_DNA-bd_sf"/>
</dbReference>
<dbReference type="GO" id="GO:0005737">
    <property type="term" value="C:cytoplasm"/>
    <property type="evidence" value="ECO:0007669"/>
    <property type="project" value="TreeGrafter"/>
</dbReference>
<gene>
    <name evidence="13" type="ORF">MNBD_GAMMA02-1074</name>
</gene>
<evidence type="ECO:0000259" key="12">
    <source>
        <dbReference type="PROSITE" id="PS51194"/>
    </source>
</evidence>
<dbReference type="GO" id="GO:0005524">
    <property type="term" value="F:ATP binding"/>
    <property type="evidence" value="ECO:0007669"/>
    <property type="project" value="UniProtKB-KW"/>
</dbReference>
<dbReference type="EMBL" id="UOFA01000109">
    <property type="protein sequence ID" value="VAW44341.1"/>
    <property type="molecule type" value="Genomic_DNA"/>
</dbReference>
<dbReference type="SMART" id="SM00487">
    <property type="entry name" value="DEXDc"/>
    <property type="match status" value="1"/>
</dbReference>
<feature type="domain" description="Helicase C-terminal" evidence="12">
    <location>
        <begin position="218"/>
        <end position="362"/>
    </location>
</feature>
<dbReference type="PROSITE" id="PS51194">
    <property type="entry name" value="HELICASE_CTER"/>
    <property type="match status" value="1"/>
</dbReference>
<evidence type="ECO:0000256" key="5">
    <source>
        <dbReference type="ARBA" id="ARBA00022806"/>
    </source>
</evidence>
<dbReference type="PROSITE" id="PS00690">
    <property type="entry name" value="DEAH_ATP_HELICASE"/>
    <property type="match status" value="1"/>
</dbReference>
<keyword evidence="7" id="KW-0238">DNA-binding</keyword>
<evidence type="ECO:0000256" key="6">
    <source>
        <dbReference type="ARBA" id="ARBA00022840"/>
    </source>
</evidence>
<evidence type="ECO:0000256" key="7">
    <source>
        <dbReference type="ARBA" id="ARBA00023125"/>
    </source>
</evidence>
<dbReference type="PROSITE" id="PS51192">
    <property type="entry name" value="HELICASE_ATP_BIND_1"/>
    <property type="match status" value="1"/>
</dbReference>
<proteinExistence type="inferred from homology"/>
<dbReference type="Pfam" id="PF00271">
    <property type="entry name" value="Helicase_C"/>
    <property type="match status" value="1"/>
</dbReference>
<reference evidence="13" key="1">
    <citation type="submission" date="2018-06" db="EMBL/GenBank/DDBJ databases">
        <authorList>
            <person name="Zhirakovskaya E."/>
        </authorList>
    </citation>
    <scope>NUCLEOTIDE SEQUENCE</scope>
</reference>
<evidence type="ECO:0000256" key="10">
    <source>
        <dbReference type="ARBA" id="ARBA00034808"/>
    </source>
</evidence>
<dbReference type="Pfam" id="PF16124">
    <property type="entry name" value="RecQ_Zn_bind"/>
    <property type="match status" value="1"/>
</dbReference>
<keyword evidence="4" id="KW-0378">Hydrolase</keyword>
<dbReference type="CDD" id="cd18018">
    <property type="entry name" value="DEXHc_RecQ4-like"/>
    <property type="match status" value="1"/>
</dbReference>
<dbReference type="GO" id="GO:0030894">
    <property type="term" value="C:replisome"/>
    <property type="evidence" value="ECO:0007669"/>
    <property type="project" value="TreeGrafter"/>
</dbReference>
<name>A0A3B0VN89_9ZZZZ</name>
<comment type="catalytic activity">
    <reaction evidence="9">
        <text>Couples ATP hydrolysis with the unwinding of duplex DNA by translocating in the 3'-5' direction.</text>
        <dbReference type="EC" id="5.6.2.4"/>
    </reaction>
</comment>
<keyword evidence="3" id="KW-0547">Nucleotide-binding</keyword>
<evidence type="ECO:0000256" key="1">
    <source>
        <dbReference type="ARBA" id="ARBA00005446"/>
    </source>
</evidence>
<protein>
    <recommendedName>
        <fullName evidence="10">DNA 3'-5' helicase</fullName>
        <ecNumber evidence="10">5.6.2.4</ecNumber>
    </recommendedName>
</protein>
<keyword evidence="2" id="KW-0479">Metal-binding</keyword>
<accession>A0A3B0VN89</accession>
<evidence type="ECO:0000256" key="3">
    <source>
        <dbReference type="ARBA" id="ARBA00022741"/>
    </source>
</evidence>
<dbReference type="AlphaFoldDB" id="A0A3B0VN89"/>
<dbReference type="InterPro" id="IPR027417">
    <property type="entry name" value="P-loop_NTPase"/>
</dbReference>
<dbReference type="Gene3D" id="3.40.50.300">
    <property type="entry name" value="P-loop containing nucleotide triphosphate hydrolases"/>
    <property type="match status" value="2"/>
</dbReference>
<evidence type="ECO:0000256" key="2">
    <source>
        <dbReference type="ARBA" id="ARBA00022723"/>
    </source>
</evidence>
<evidence type="ECO:0000313" key="13">
    <source>
        <dbReference type="EMBL" id="VAW44341.1"/>
    </source>
</evidence>
<evidence type="ECO:0000256" key="4">
    <source>
        <dbReference type="ARBA" id="ARBA00022801"/>
    </source>
</evidence>
<dbReference type="InterPro" id="IPR011545">
    <property type="entry name" value="DEAD/DEAH_box_helicase_dom"/>
</dbReference>
<dbReference type="PANTHER" id="PTHR13710:SF105">
    <property type="entry name" value="ATP-DEPENDENT DNA HELICASE Q1"/>
    <property type="match status" value="1"/>
</dbReference>
<feature type="domain" description="Helicase ATP-binding" evidence="11">
    <location>
        <begin position="24"/>
        <end position="192"/>
    </location>
</feature>
<dbReference type="InterPro" id="IPR002464">
    <property type="entry name" value="DNA/RNA_helicase_DEAH_CS"/>
</dbReference>
<organism evidence="13">
    <name type="scientific">hydrothermal vent metagenome</name>
    <dbReference type="NCBI Taxonomy" id="652676"/>
    <lineage>
        <taxon>unclassified sequences</taxon>
        <taxon>metagenomes</taxon>
        <taxon>ecological metagenomes</taxon>
    </lineage>
</organism>
<evidence type="ECO:0000256" key="9">
    <source>
        <dbReference type="ARBA" id="ARBA00034617"/>
    </source>
</evidence>
<sequence>MGLIQQLKQHFGFESFKLGQQQVIEKILAGRSASAIFPTGSGKSLCYQLSAIQLPALTLVISPLLSLMKDQLDFLLKHGIKAARLDSTLERDQYNQVLQQAKSGELKILMISVERFKNERFRAQLKQMQISMMVVDEAHCISEWGHNFRPDYLKLPKYQKEFNIKQCLLLTATATPQVIKDMREKFEINPDDVVITGFYRNNLKLIMNPLNTSKRLPQLQQKLLNAPEAATIIYVTLQKTAESVAAYLNQNQVNAQHYHAGMKPDEREQIQNQFMQGQLTCIVATIAFGMGIDKTDVRQVIHYDLPKSIENYAQEIGRSGRDGDTALCEILANNDSLQVQENFVYGDTPELSAIKQLLNQIKSCQGSYWETKLTTLSNELNIRALPLKTLLVYLELENIITPKFTYFEEYAFKSIKNTESIINLFKGERKTFIQALFDHCVVKKTWTYVDIQAILDNYTIDGNKGDRSRILTALEWMDDQGHLDLQAKLAVERFDVTHNDIEVENLNKKMHQLFLNKELSEIERIHNMLALFESDRCISQQLANYFGDQQAPEQCGHCSVCLSGAVSFQSSKQLPALSSMDCDFLLQAFKPTMGAAMSVHNATKFLCGIHTPIFTRLKVRALPNFGYLEQHPFQDVKAWVTEQIKQ</sequence>
<keyword evidence="8" id="KW-0413">Isomerase</keyword>
<dbReference type="GO" id="GO:0043138">
    <property type="term" value="F:3'-5' DNA helicase activity"/>
    <property type="evidence" value="ECO:0007669"/>
    <property type="project" value="UniProtKB-EC"/>
</dbReference>
<comment type="similarity">
    <text evidence="1">Belongs to the helicase family. RecQ subfamily.</text>
</comment>
<dbReference type="GO" id="GO:0016787">
    <property type="term" value="F:hydrolase activity"/>
    <property type="evidence" value="ECO:0007669"/>
    <property type="project" value="UniProtKB-KW"/>
</dbReference>
<keyword evidence="6" id="KW-0067">ATP-binding</keyword>
<dbReference type="SMART" id="SM00490">
    <property type="entry name" value="HELICc"/>
    <property type="match status" value="1"/>
</dbReference>